<evidence type="ECO:0000313" key="2">
    <source>
        <dbReference type="Proteomes" id="UP000215335"/>
    </source>
</evidence>
<evidence type="ECO:0008006" key="3">
    <source>
        <dbReference type="Google" id="ProtNLM"/>
    </source>
</evidence>
<name>A0A232FN32_9HYME</name>
<dbReference type="EMBL" id="NNAY01000013">
    <property type="protein sequence ID" value="OXU31983.1"/>
    <property type="molecule type" value="Genomic_DNA"/>
</dbReference>
<dbReference type="STRING" id="543379.A0A232FN32"/>
<sequence>MWYIAEDAEIIFKNAAELNMTGAGYVWLVTEQALNSNNVPEGVLGLKLINVTDEKSHIKDSLY</sequence>
<protein>
    <recommendedName>
        <fullName evidence="3">Receptor ligand binding region domain-containing protein</fullName>
    </recommendedName>
</protein>
<comment type="caution">
    <text evidence="1">The sequence shown here is derived from an EMBL/GenBank/DDBJ whole genome shotgun (WGS) entry which is preliminary data.</text>
</comment>
<dbReference type="SUPFAM" id="SSF53822">
    <property type="entry name" value="Periplasmic binding protein-like I"/>
    <property type="match status" value="1"/>
</dbReference>
<organism evidence="1 2">
    <name type="scientific">Trichomalopsis sarcophagae</name>
    <dbReference type="NCBI Taxonomy" id="543379"/>
    <lineage>
        <taxon>Eukaryota</taxon>
        <taxon>Metazoa</taxon>
        <taxon>Ecdysozoa</taxon>
        <taxon>Arthropoda</taxon>
        <taxon>Hexapoda</taxon>
        <taxon>Insecta</taxon>
        <taxon>Pterygota</taxon>
        <taxon>Neoptera</taxon>
        <taxon>Endopterygota</taxon>
        <taxon>Hymenoptera</taxon>
        <taxon>Apocrita</taxon>
        <taxon>Proctotrupomorpha</taxon>
        <taxon>Chalcidoidea</taxon>
        <taxon>Pteromalidae</taxon>
        <taxon>Pteromalinae</taxon>
        <taxon>Trichomalopsis</taxon>
    </lineage>
</organism>
<dbReference type="InterPro" id="IPR028082">
    <property type="entry name" value="Peripla_BP_I"/>
</dbReference>
<evidence type="ECO:0000313" key="1">
    <source>
        <dbReference type="EMBL" id="OXU31983.1"/>
    </source>
</evidence>
<keyword evidence="2" id="KW-1185">Reference proteome</keyword>
<dbReference type="Proteomes" id="UP000215335">
    <property type="component" value="Unassembled WGS sequence"/>
</dbReference>
<dbReference type="Gene3D" id="3.40.50.2300">
    <property type="match status" value="1"/>
</dbReference>
<proteinExistence type="predicted"/>
<dbReference type="AlphaFoldDB" id="A0A232FN32"/>
<reference evidence="1 2" key="1">
    <citation type="journal article" date="2017" name="Curr. Biol.">
        <title>The Evolution of Venom by Co-option of Single-Copy Genes.</title>
        <authorList>
            <person name="Martinson E.O."/>
            <person name="Mrinalini"/>
            <person name="Kelkar Y.D."/>
            <person name="Chang C.H."/>
            <person name="Werren J.H."/>
        </authorList>
    </citation>
    <scope>NUCLEOTIDE SEQUENCE [LARGE SCALE GENOMIC DNA]</scope>
    <source>
        <strain evidence="1 2">Alberta</strain>
        <tissue evidence="1">Whole body</tissue>
    </source>
</reference>
<gene>
    <name evidence="1" type="ORF">TSAR_013751</name>
</gene>
<accession>A0A232FN32</accession>